<keyword evidence="5 8" id="KW-1133">Transmembrane helix</keyword>
<dbReference type="GO" id="GO:0008519">
    <property type="term" value="F:ammonium channel activity"/>
    <property type="evidence" value="ECO:0007669"/>
    <property type="project" value="InterPro"/>
</dbReference>
<gene>
    <name evidence="10" type="ORF">EV420DRAFT_1485651</name>
</gene>
<dbReference type="GO" id="GO:0005886">
    <property type="term" value="C:plasma membrane"/>
    <property type="evidence" value="ECO:0007669"/>
    <property type="project" value="TreeGrafter"/>
</dbReference>
<dbReference type="GeneID" id="85353816"/>
<evidence type="ECO:0000313" key="10">
    <source>
        <dbReference type="EMBL" id="KAK0441489.1"/>
    </source>
</evidence>
<keyword evidence="7" id="KW-0924">Ammonia transport</keyword>
<feature type="transmembrane region" description="Helical" evidence="8">
    <location>
        <begin position="200"/>
        <end position="228"/>
    </location>
</feature>
<protein>
    <submittedName>
        <fullName evidence="10">Ammonium transporter AmtB-like domain-containing protein</fullName>
    </submittedName>
</protein>
<dbReference type="InterPro" id="IPR001905">
    <property type="entry name" value="Ammonium_transpt"/>
</dbReference>
<dbReference type="EMBL" id="JAUEPS010000070">
    <property type="protein sequence ID" value="KAK0441489.1"/>
    <property type="molecule type" value="Genomic_DNA"/>
</dbReference>
<evidence type="ECO:0000256" key="3">
    <source>
        <dbReference type="ARBA" id="ARBA00022448"/>
    </source>
</evidence>
<dbReference type="AlphaFoldDB" id="A0AA39JHN6"/>
<reference evidence="10" key="1">
    <citation type="submission" date="2023-06" db="EMBL/GenBank/DDBJ databases">
        <authorList>
            <consortium name="Lawrence Berkeley National Laboratory"/>
            <person name="Ahrendt S."/>
            <person name="Sahu N."/>
            <person name="Indic B."/>
            <person name="Wong-Bajracharya J."/>
            <person name="Merenyi Z."/>
            <person name="Ke H.-M."/>
            <person name="Monk M."/>
            <person name="Kocsube S."/>
            <person name="Drula E."/>
            <person name="Lipzen A."/>
            <person name="Balint B."/>
            <person name="Henrissat B."/>
            <person name="Andreopoulos B."/>
            <person name="Martin F.M."/>
            <person name="Harder C.B."/>
            <person name="Rigling D."/>
            <person name="Ford K.L."/>
            <person name="Foster G.D."/>
            <person name="Pangilinan J."/>
            <person name="Papanicolaou A."/>
            <person name="Barry K."/>
            <person name="LaButti K."/>
            <person name="Viragh M."/>
            <person name="Koriabine M."/>
            <person name="Yan M."/>
            <person name="Riley R."/>
            <person name="Champramary S."/>
            <person name="Plett K.L."/>
            <person name="Tsai I.J."/>
            <person name="Slot J."/>
            <person name="Sipos G."/>
            <person name="Plett J."/>
            <person name="Nagy L.G."/>
            <person name="Grigoriev I.V."/>
        </authorList>
    </citation>
    <scope>NUCLEOTIDE SEQUENCE</scope>
    <source>
        <strain evidence="10">CCBAS 213</strain>
    </source>
</reference>
<accession>A0AA39JHN6</accession>
<dbReference type="SUPFAM" id="SSF111352">
    <property type="entry name" value="Ammonium transporter"/>
    <property type="match status" value="1"/>
</dbReference>
<dbReference type="Gene3D" id="1.10.3430.10">
    <property type="entry name" value="Ammonium transporter AmtB like domains"/>
    <property type="match status" value="1"/>
</dbReference>
<dbReference type="InterPro" id="IPR029020">
    <property type="entry name" value="Ammonium/urea_transptr"/>
</dbReference>
<evidence type="ECO:0000256" key="8">
    <source>
        <dbReference type="SAM" id="Phobius"/>
    </source>
</evidence>
<keyword evidence="6 8" id="KW-0472">Membrane</keyword>
<comment type="caution">
    <text evidence="10">The sequence shown here is derived from an EMBL/GenBank/DDBJ whole genome shotgun (WGS) entry which is preliminary data.</text>
</comment>
<feature type="transmembrane region" description="Helical" evidence="8">
    <location>
        <begin position="234"/>
        <end position="255"/>
    </location>
</feature>
<comment type="subcellular location">
    <subcellularLocation>
        <location evidence="1">Membrane</location>
        <topology evidence="1">Multi-pass membrane protein</topology>
    </subcellularLocation>
</comment>
<evidence type="ECO:0000256" key="5">
    <source>
        <dbReference type="ARBA" id="ARBA00022989"/>
    </source>
</evidence>
<evidence type="ECO:0000313" key="11">
    <source>
        <dbReference type="Proteomes" id="UP001175211"/>
    </source>
</evidence>
<evidence type="ECO:0000259" key="9">
    <source>
        <dbReference type="Pfam" id="PF00909"/>
    </source>
</evidence>
<proteinExistence type="inferred from homology"/>
<keyword evidence="4 8" id="KW-0812">Transmembrane</keyword>
<feature type="domain" description="Ammonium transporter AmtB-like" evidence="9">
    <location>
        <begin position="161"/>
        <end position="261"/>
    </location>
</feature>
<evidence type="ECO:0000256" key="7">
    <source>
        <dbReference type="ARBA" id="ARBA00023177"/>
    </source>
</evidence>
<dbReference type="Pfam" id="PF00909">
    <property type="entry name" value="Ammonium_transp"/>
    <property type="match status" value="1"/>
</dbReference>
<evidence type="ECO:0000256" key="4">
    <source>
        <dbReference type="ARBA" id="ARBA00022692"/>
    </source>
</evidence>
<keyword evidence="3" id="KW-0813">Transport</keyword>
<dbReference type="PANTHER" id="PTHR43029:SF10">
    <property type="entry name" value="AMMONIUM TRANSPORTER MEP2"/>
    <property type="match status" value="1"/>
</dbReference>
<name>A0AA39JHN6_ARMTA</name>
<evidence type="ECO:0000256" key="2">
    <source>
        <dbReference type="ARBA" id="ARBA00005887"/>
    </source>
</evidence>
<evidence type="ECO:0000256" key="1">
    <source>
        <dbReference type="ARBA" id="ARBA00004141"/>
    </source>
</evidence>
<sequence>MPSFPWTLDRCGGVRVWSGVRWDYPVGLETRIQIVFSGVDDYAKDLYRGTGQRTRHVSRDPHTVLVQRPSLNPNVRHGEQYEPLLVCWTPTPKVDRGNMDCTPIFRVHGSAVADGVREGVWDDVMGGGSVGMMVTLRRGRWGFFCGVERISGDEGKEGWGTERVMYRPHNTTYVVLGVVFLWFGWFGFNGGSALSANLRAAHACIVTNLAASSVIGFCSGAITGLVAITPACGFVGAPAAVLFGVLAGICCNFATQLKYTFRRTWEPLHRASFDGIAVIPGGWIDRNYVQLGYQLADSVTGEEEEEEVRGLDEWDMGELAYDYAGFERGCDTDGGSGSLGEKGVEKRILPILLTIIPNTRSQITFPNILGAIFSSPPISCIMSLLPGRCGAVEVAHLEFDLVKFVG</sequence>
<organism evidence="10 11">
    <name type="scientific">Armillaria tabescens</name>
    <name type="common">Ringless honey mushroom</name>
    <name type="synonym">Agaricus tabescens</name>
    <dbReference type="NCBI Taxonomy" id="1929756"/>
    <lineage>
        <taxon>Eukaryota</taxon>
        <taxon>Fungi</taxon>
        <taxon>Dikarya</taxon>
        <taxon>Basidiomycota</taxon>
        <taxon>Agaricomycotina</taxon>
        <taxon>Agaricomycetes</taxon>
        <taxon>Agaricomycetidae</taxon>
        <taxon>Agaricales</taxon>
        <taxon>Marasmiineae</taxon>
        <taxon>Physalacriaceae</taxon>
        <taxon>Desarmillaria</taxon>
    </lineage>
</organism>
<feature type="transmembrane region" description="Helical" evidence="8">
    <location>
        <begin position="171"/>
        <end position="188"/>
    </location>
</feature>
<dbReference type="InterPro" id="IPR024041">
    <property type="entry name" value="NH4_transpt_AmtB-like_dom"/>
</dbReference>
<dbReference type="Proteomes" id="UP001175211">
    <property type="component" value="Unassembled WGS sequence"/>
</dbReference>
<dbReference type="RefSeq" id="XP_060323994.1">
    <property type="nucleotide sequence ID" value="XM_060470268.1"/>
</dbReference>
<comment type="similarity">
    <text evidence="2">Belongs to the ammonia transporter channel (TC 1.A.11.2) family.</text>
</comment>
<dbReference type="PANTHER" id="PTHR43029">
    <property type="entry name" value="AMMONIUM TRANSPORTER MEP2"/>
    <property type="match status" value="1"/>
</dbReference>
<evidence type="ECO:0000256" key="6">
    <source>
        <dbReference type="ARBA" id="ARBA00023136"/>
    </source>
</evidence>
<keyword evidence="11" id="KW-1185">Reference proteome</keyword>